<dbReference type="SUPFAM" id="SSF50985">
    <property type="entry name" value="RCC1/BLIP-II"/>
    <property type="match status" value="2"/>
</dbReference>
<dbReference type="PANTHER" id="PTHR22870:SF408">
    <property type="entry name" value="OS09G0560450 PROTEIN"/>
    <property type="match status" value="1"/>
</dbReference>
<dbReference type="PANTHER" id="PTHR22870">
    <property type="entry name" value="REGULATOR OF CHROMOSOME CONDENSATION"/>
    <property type="match status" value="1"/>
</dbReference>
<dbReference type="PROSITE" id="PS50012">
    <property type="entry name" value="RCC1_3"/>
    <property type="match status" value="4"/>
</dbReference>
<feature type="compositionally biased region" description="Basic and acidic residues" evidence="3">
    <location>
        <begin position="600"/>
        <end position="609"/>
    </location>
</feature>
<feature type="region of interest" description="Disordered" evidence="3">
    <location>
        <begin position="516"/>
        <end position="543"/>
    </location>
</feature>
<feature type="compositionally biased region" description="Low complexity" evidence="3">
    <location>
        <begin position="626"/>
        <end position="635"/>
    </location>
</feature>
<feature type="region of interest" description="Disordered" evidence="3">
    <location>
        <begin position="673"/>
        <end position="772"/>
    </location>
</feature>
<proteinExistence type="predicted"/>
<dbReference type="Gene3D" id="2.130.10.30">
    <property type="entry name" value="Regulator of chromosome condensation 1/beta-lactamase-inhibitor protein II"/>
    <property type="match status" value="2"/>
</dbReference>
<protein>
    <submittedName>
        <fullName evidence="4">Unnamed protein product</fullName>
    </submittedName>
</protein>
<evidence type="ECO:0000256" key="2">
    <source>
        <dbReference type="PROSITE-ProRule" id="PRU00235"/>
    </source>
</evidence>
<gene>
    <name evidence="4" type="ORF">Plil01_000352200</name>
</gene>
<feature type="repeat" description="RCC1" evidence="2">
    <location>
        <begin position="81"/>
        <end position="137"/>
    </location>
</feature>
<evidence type="ECO:0000313" key="4">
    <source>
        <dbReference type="EMBL" id="GMF12991.1"/>
    </source>
</evidence>
<feature type="repeat" description="RCC1" evidence="2">
    <location>
        <begin position="138"/>
        <end position="216"/>
    </location>
</feature>
<keyword evidence="5" id="KW-1185">Reference proteome</keyword>
<feature type="repeat" description="RCC1" evidence="2">
    <location>
        <begin position="303"/>
        <end position="354"/>
    </location>
</feature>
<evidence type="ECO:0000313" key="5">
    <source>
        <dbReference type="Proteomes" id="UP001165083"/>
    </source>
</evidence>
<dbReference type="Pfam" id="PF00415">
    <property type="entry name" value="RCC1"/>
    <property type="match status" value="4"/>
</dbReference>
<sequence length="849" mass="91604">MPGQPQDVPSGELATTNSHEYTLCLLGDWTHMKTTKVQPLSPSNSDNPGPLAVHEIAADFDSPIVQVSCGSGWSCVLCEDGRAFSFGDNTYGQLGQGHDRPHTPVPVAMSTPFCLLPRRRIVRLSCGSAHGGFVLDVGDLYMFGCGSYGRLGSGNEDNSCVPKMVSMNWSTLLAAAPGPSNLRKQQNAAVTDQEEDDVHFTDVSCGDRHTLALATRTQRVTSDSRRTTSKIKTGIISFGDGMNGRLGLGDEKDRYEGALLTTWLAASNVPGVGIAGNNGCMTPPIINAICAGSTHNLALSVTGDVFSWGNGVDGQLGHGTAVSEWVPRQLAFFKNLSVTAVSCGASHSMAISRTGIVYTWGRGSEGQLGLDLESDSTVDAVKKCVWVPHPVGILKGSTHRVTVRTIVAKQNLSLALDDRDRMFVWGDNCIEQLGLPLSANSEFGTKSFLPKPRLLAHMDLHAPHSVSCSSPSSLSRVSSLRELVAAAKPNPIRLGLAHIDAGDRFTMLVFTTKPGISNSSNATSNEPREGKAHMSPEVSPESKVATTAVTKWNFSLTEDLPITAIPSREPAYYQFMLNYKVHIRPIIAKQRDDNDESADEIDKDRELQKRSPRRRECRRSTVARGSLLSSTSPTSPEKRNCSMNNDEYRNEDALSQSSSAHVRGFDSWMDKRFHSPSKTSTPGHSFANAPRFPPSPSKEEEIRHASGSNTTKDSDASLGSFPVKPQRPKSVFGRSLSIRRPTSFTNEQLSKQVFSPTNNQDLSPKPSPAKSTPSIVVPFGSSVVSRFGPSPPSASASTPIYPEKCSLRDRRAPQFTMGGAEHFSLVISRRLHHAKGSGPGPGTYDRHGG</sequence>
<dbReference type="Proteomes" id="UP001165083">
    <property type="component" value="Unassembled WGS sequence"/>
</dbReference>
<dbReference type="PROSITE" id="PS00626">
    <property type="entry name" value="RCC1_2"/>
    <property type="match status" value="1"/>
</dbReference>
<keyword evidence="1" id="KW-0677">Repeat</keyword>
<evidence type="ECO:0000256" key="1">
    <source>
        <dbReference type="ARBA" id="ARBA00022737"/>
    </source>
</evidence>
<reference evidence="4" key="1">
    <citation type="submission" date="2023-04" db="EMBL/GenBank/DDBJ databases">
        <title>Phytophthora lilii NBRC 32176.</title>
        <authorList>
            <person name="Ichikawa N."/>
            <person name="Sato H."/>
            <person name="Tonouchi N."/>
        </authorList>
    </citation>
    <scope>NUCLEOTIDE SEQUENCE</scope>
    <source>
        <strain evidence="4">NBRC 32176</strain>
    </source>
</reference>
<name>A0A9W6TDX2_9STRA</name>
<dbReference type="InterPro" id="IPR000408">
    <property type="entry name" value="Reg_chr_condens"/>
</dbReference>
<dbReference type="PRINTS" id="PR00633">
    <property type="entry name" value="RCCNDNSATION"/>
</dbReference>
<feature type="compositionally biased region" description="Polar residues" evidence="3">
    <location>
        <begin position="516"/>
        <end position="525"/>
    </location>
</feature>
<comment type="caution">
    <text evidence="4">The sequence shown here is derived from an EMBL/GenBank/DDBJ whole genome shotgun (WGS) entry which is preliminary data.</text>
</comment>
<organism evidence="4 5">
    <name type="scientific">Phytophthora lilii</name>
    <dbReference type="NCBI Taxonomy" id="2077276"/>
    <lineage>
        <taxon>Eukaryota</taxon>
        <taxon>Sar</taxon>
        <taxon>Stramenopiles</taxon>
        <taxon>Oomycota</taxon>
        <taxon>Peronosporomycetes</taxon>
        <taxon>Peronosporales</taxon>
        <taxon>Peronosporaceae</taxon>
        <taxon>Phytophthora</taxon>
    </lineage>
</organism>
<feature type="region of interest" description="Disordered" evidence="3">
    <location>
        <begin position="591"/>
        <end position="645"/>
    </location>
</feature>
<dbReference type="EMBL" id="BSXW01000137">
    <property type="protein sequence ID" value="GMF12991.1"/>
    <property type="molecule type" value="Genomic_DNA"/>
</dbReference>
<accession>A0A9W6TDX2</accession>
<dbReference type="InterPro" id="IPR009091">
    <property type="entry name" value="RCC1/BLIP-II"/>
</dbReference>
<feature type="compositionally biased region" description="Polar residues" evidence="3">
    <location>
        <begin position="740"/>
        <end position="762"/>
    </location>
</feature>
<feature type="compositionally biased region" description="Basic and acidic residues" evidence="3">
    <location>
        <begin position="636"/>
        <end position="645"/>
    </location>
</feature>
<evidence type="ECO:0000256" key="3">
    <source>
        <dbReference type="SAM" id="MobiDB-lite"/>
    </source>
</evidence>
<dbReference type="InterPro" id="IPR051210">
    <property type="entry name" value="Ub_ligase/GEF_domain"/>
</dbReference>
<dbReference type="OrthoDB" id="10253607at2759"/>
<dbReference type="AlphaFoldDB" id="A0A9W6TDX2"/>
<feature type="repeat" description="RCC1" evidence="2">
    <location>
        <begin position="355"/>
        <end position="419"/>
    </location>
</feature>